<gene>
    <name evidence="1" type="ORF">SAMN04487943_11233</name>
</gene>
<evidence type="ECO:0000313" key="2">
    <source>
        <dbReference type="Proteomes" id="UP000198565"/>
    </source>
</evidence>
<dbReference type="OrthoDB" id="2084710at2"/>
<dbReference type="RefSeq" id="WP_091485199.1">
    <property type="nucleotide sequence ID" value="NZ_FOTR01000012.1"/>
</dbReference>
<protein>
    <submittedName>
        <fullName evidence="1">Uncharacterized protein</fullName>
    </submittedName>
</protein>
<keyword evidence="2" id="KW-1185">Reference proteome</keyword>
<dbReference type="EMBL" id="FOTR01000012">
    <property type="protein sequence ID" value="SFM28749.1"/>
    <property type="molecule type" value="Genomic_DNA"/>
</dbReference>
<dbReference type="STRING" id="334253.SAMN04487943_11233"/>
<accession>A0A1I4PLQ3</accession>
<dbReference type="AlphaFoldDB" id="A0A1I4PLQ3"/>
<dbReference type="Proteomes" id="UP000198565">
    <property type="component" value="Unassembled WGS sequence"/>
</dbReference>
<reference evidence="2" key="1">
    <citation type="submission" date="2016-10" db="EMBL/GenBank/DDBJ databases">
        <authorList>
            <person name="Varghese N."/>
            <person name="Submissions S."/>
        </authorList>
    </citation>
    <scope>NUCLEOTIDE SEQUENCE [LARGE SCALE GENOMIC DNA]</scope>
    <source>
        <strain evidence="2">CGMCC 1.4250</strain>
    </source>
</reference>
<organism evidence="1 2">
    <name type="scientific">Gracilibacillus orientalis</name>
    <dbReference type="NCBI Taxonomy" id="334253"/>
    <lineage>
        <taxon>Bacteria</taxon>
        <taxon>Bacillati</taxon>
        <taxon>Bacillota</taxon>
        <taxon>Bacilli</taxon>
        <taxon>Bacillales</taxon>
        <taxon>Bacillaceae</taxon>
        <taxon>Gracilibacillus</taxon>
    </lineage>
</organism>
<evidence type="ECO:0000313" key="1">
    <source>
        <dbReference type="EMBL" id="SFM28749.1"/>
    </source>
</evidence>
<name>A0A1I4PLQ3_9BACI</name>
<sequence length="141" mass="16693">MTDRLPEKVISIEQVKINRSRDKICKCSNRRFEIDTRNRKIHCRDCGAMIAPYDAMYDLAMKGNRLQGEVNQLLEQRKQIINYKPWLVTIKKLERQYRGKKMLPCCPRCDEPFYLEELTSWTGKPFADGNQSLMMILFITL</sequence>
<proteinExistence type="predicted"/>